<dbReference type="InterPro" id="IPR044925">
    <property type="entry name" value="His-Me_finger_sf"/>
</dbReference>
<accession>A0A7Y8GV44</accession>
<name>A0A7Y8GV44_9BURK</name>
<dbReference type="RefSeq" id="WP_177135245.1">
    <property type="nucleotide sequence ID" value="NZ_VYGV01000006.1"/>
</dbReference>
<dbReference type="AlphaFoldDB" id="A0A7Y8GV44"/>
<reference evidence="1 2" key="1">
    <citation type="submission" date="2019-09" db="EMBL/GenBank/DDBJ databases">
        <title>Hydrogenophaga aromatica sp. nov., isolated from a para-xylene-degrading enrichment culture.</title>
        <authorList>
            <person name="Tancsics A."/>
            <person name="Banerjee S."/>
        </authorList>
    </citation>
    <scope>NUCLEOTIDE SEQUENCE [LARGE SCALE GENOMIC DNA]</scope>
    <source>
        <strain evidence="1 2">D2P1</strain>
    </source>
</reference>
<evidence type="ECO:0000313" key="1">
    <source>
        <dbReference type="EMBL" id="NWF45397.1"/>
    </source>
</evidence>
<dbReference type="SUPFAM" id="SSF54060">
    <property type="entry name" value="His-Me finger endonucleases"/>
    <property type="match status" value="1"/>
</dbReference>
<proteinExistence type="predicted"/>
<comment type="caution">
    <text evidence="1">The sequence shown here is derived from an EMBL/GenBank/DDBJ whole genome shotgun (WGS) entry which is preliminary data.</text>
</comment>
<evidence type="ECO:0008006" key="3">
    <source>
        <dbReference type="Google" id="ProtNLM"/>
    </source>
</evidence>
<dbReference type="Proteomes" id="UP000545507">
    <property type="component" value="Unassembled WGS sequence"/>
</dbReference>
<gene>
    <name evidence="1" type="ORF">F3K02_09075</name>
</gene>
<evidence type="ECO:0000313" key="2">
    <source>
        <dbReference type="Proteomes" id="UP000545507"/>
    </source>
</evidence>
<sequence>MSTPKKKGLIGPPKDLSGPYLLQVIRSRSKECGDCWEWGGSFTSGSVPMMYHQGIRRPVRALIMAGLKDRPTPPGHVASTSCENSWCVNPEHARNITKSKMLIRTRKNTNQEARAAKISATQTKRLGKLDDAAIIRIMDGEEKGVHLAKELGVDQSLISAYRLGKAGRFRRANPFSGLGAR</sequence>
<organism evidence="1 2">
    <name type="scientific">Hydrogenophaga aromaticivorans</name>
    <dbReference type="NCBI Taxonomy" id="2610898"/>
    <lineage>
        <taxon>Bacteria</taxon>
        <taxon>Pseudomonadati</taxon>
        <taxon>Pseudomonadota</taxon>
        <taxon>Betaproteobacteria</taxon>
        <taxon>Burkholderiales</taxon>
        <taxon>Comamonadaceae</taxon>
        <taxon>Hydrogenophaga</taxon>
    </lineage>
</organism>
<protein>
    <recommendedName>
        <fullName evidence="3">HNH nuclease domain-containing protein</fullName>
    </recommendedName>
</protein>
<keyword evidence="2" id="KW-1185">Reference proteome</keyword>
<dbReference type="EMBL" id="VYGV01000006">
    <property type="protein sequence ID" value="NWF45397.1"/>
    <property type="molecule type" value="Genomic_DNA"/>
</dbReference>